<name>F8KQN4_HELBC</name>
<accession>F8KQN4</accession>
<dbReference type="Proteomes" id="UP000008387">
    <property type="component" value="Chromosome"/>
</dbReference>
<evidence type="ECO:0000256" key="1">
    <source>
        <dbReference type="SAM" id="MobiDB-lite"/>
    </source>
</evidence>
<sequence>MPNPPTPKLPKPPTEQHTGGHGGFEGLPSLFLSLKKCNFSYSVCRNRNLLAHLEN</sequence>
<organism evidence="2 3">
    <name type="scientific">Helicobacter bizzozeronii (strain CIII-1)</name>
    <dbReference type="NCBI Taxonomy" id="1002804"/>
    <lineage>
        <taxon>Bacteria</taxon>
        <taxon>Pseudomonadati</taxon>
        <taxon>Campylobacterota</taxon>
        <taxon>Epsilonproteobacteria</taxon>
        <taxon>Campylobacterales</taxon>
        <taxon>Helicobacteraceae</taxon>
        <taxon>Helicobacter</taxon>
    </lineage>
</organism>
<feature type="compositionally biased region" description="Pro residues" evidence="1">
    <location>
        <begin position="1"/>
        <end position="13"/>
    </location>
</feature>
<reference evidence="2 3" key="1">
    <citation type="journal article" date="2011" name="J. Bacteriol.">
        <title>Genome sequence of Helicobacter bizzozeronii strain CIII-1, an isolate from human gastric mucosa.</title>
        <authorList>
            <person name="Schott T."/>
            <person name="Rossi M."/>
            <person name="Hanninen M.L."/>
        </authorList>
    </citation>
    <scope>NUCLEOTIDE SEQUENCE [LARGE SCALE GENOMIC DNA]</scope>
    <source>
        <strain evidence="2 3">CIII-1</strain>
    </source>
</reference>
<dbReference type="STRING" id="1002804.HBZC1_00520"/>
<protein>
    <submittedName>
        <fullName evidence="2">Uncharacterized protein</fullName>
    </submittedName>
</protein>
<proteinExistence type="predicted"/>
<dbReference type="KEGG" id="hbi:HBZC1_00520"/>
<gene>
    <name evidence="2" type="ordered locus">HBZC1_00520</name>
</gene>
<dbReference type="EMBL" id="FR871757">
    <property type="protein sequence ID" value="CCB79038.1"/>
    <property type="molecule type" value="Genomic_DNA"/>
</dbReference>
<dbReference type="HOGENOM" id="CLU_3026014_0_0_7"/>
<feature type="region of interest" description="Disordered" evidence="1">
    <location>
        <begin position="1"/>
        <end position="25"/>
    </location>
</feature>
<dbReference type="AlphaFoldDB" id="F8KQN4"/>
<evidence type="ECO:0000313" key="2">
    <source>
        <dbReference type="EMBL" id="CCB79038.1"/>
    </source>
</evidence>
<evidence type="ECO:0000313" key="3">
    <source>
        <dbReference type="Proteomes" id="UP000008387"/>
    </source>
</evidence>
<keyword evidence="3" id="KW-1185">Reference proteome</keyword>